<evidence type="ECO:0000313" key="2">
    <source>
        <dbReference type="EMBL" id="CAG6445153.1"/>
    </source>
</evidence>
<organism evidence="2">
    <name type="scientific">Culex pipiens</name>
    <name type="common">House mosquito</name>
    <dbReference type="NCBI Taxonomy" id="7175"/>
    <lineage>
        <taxon>Eukaryota</taxon>
        <taxon>Metazoa</taxon>
        <taxon>Ecdysozoa</taxon>
        <taxon>Arthropoda</taxon>
        <taxon>Hexapoda</taxon>
        <taxon>Insecta</taxon>
        <taxon>Pterygota</taxon>
        <taxon>Neoptera</taxon>
        <taxon>Endopterygota</taxon>
        <taxon>Diptera</taxon>
        <taxon>Nematocera</taxon>
        <taxon>Culicoidea</taxon>
        <taxon>Culicidae</taxon>
        <taxon>Culicinae</taxon>
        <taxon>Culicini</taxon>
        <taxon>Culex</taxon>
        <taxon>Culex</taxon>
    </lineage>
</organism>
<feature type="region of interest" description="Disordered" evidence="1">
    <location>
        <begin position="47"/>
        <end position="72"/>
    </location>
</feature>
<accession>A0A8D8ET14</accession>
<protein>
    <submittedName>
        <fullName evidence="2">(northern house mosquito) hypothetical protein</fullName>
    </submittedName>
</protein>
<reference evidence="2" key="1">
    <citation type="submission" date="2021-05" db="EMBL/GenBank/DDBJ databases">
        <authorList>
            <person name="Alioto T."/>
            <person name="Alioto T."/>
            <person name="Gomez Garrido J."/>
        </authorList>
    </citation>
    <scope>NUCLEOTIDE SEQUENCE</scope>
</reference>
<dbReference type="AlphaFoldDB" id="A0A8D8ET14"/>
<proteinExistence type="predicted"/>
<evidence type="ECO:0000256" key="1">
    <source>
        <dbReference type="SAM" id="MobiDB-lite"/>
    </source>
</evidence>
<sequence>MRNSICWNFCGLVTRYVWFTVPLHLFAIGSTSLNSIMPLIARPGTDLISQSNGTSVSSSRKSFSDRNSETSRSAPTFLLKATITIFSRSFFIRSMPSFLGEIRSTI</sequence>
<name>A0A8D8ET14_CULPI</name>
<dbReference type="EMBL" id="HBUE01004303">
    <property type="protein sequence ID" value="CAG6445153.1"/>
    <property type="molecule type" value="Transcribed_RNA"/>
</dbReference>